<accession>A0A5J9SPK1</accession>
<proteinExistence type="predicted"/>
<feature type="compositionally biased region" description="Basic residues" evidence="1">
    <location>
        <begin position="1"/>
        <end position="15"/>
    </location>
</feature>
<gene>
    <name evidence="2" type="ORF">EJB05_53636</name>
</gene>
<sequence length="111" mass="12014">MRACERRRRGSRRCGGKQSTAARRAEGNDHELRVAGGGESCACLTRSDVARPVVILTEQAIEMFDAVTSLTLAFYSMLESTILKSCTTWMDLLTDAACRIVALAMVVVAAS</sequence>
<evidence type="ECO:0000313" key="2">
    <source>
        <dbReference type="EMBL" id="TVU00905.1"/>
    </source>
</evidence>
<dbReference type="Gramene" id="TVU00905">
    <property type="protein sequence ID" value="TVU00905"/>
    <property type="gene ID" value="EJB05_53636"/>
</dbReference>
<keyword evidence="3" id="KW-1185">Reference proteome</keyword>
<evidence type="ECO:0000256" key="1">
    <source>
        <dbReference type="SAM" id="MobiDB-lite"/>
    </source>
</evidence>
<protein>
    <submittedName>
        <fullName evidence="2">Uncharacterized protein</fullName>
    </submittedName>
</protein>
<feature type="region of interest" description="Disordered" evidence="1">
    <location>
        <begin position="1"/>
        <end position="29"/>
    </location>
</feature>
<name>A0A5J9SPK1_9POAL</name>
<evidence type="ECO:0000313" key="3">
    <source>
        <dbReference type="Proteomes" id="UP000324897"/>
    </source>
</evidence>
<dbReference type="Proteomes" id="UP000324897">
    <property type="component" value="Unassembled WGS sequence"/>
</dbReference>
<comment type="caution">
    <text evidence="2">The sequence shown here is derived from an EMBL/GenBank/DDBJ whole genome shotgun (WGS) entry which is preliminary data.</text>
</comment>
<dbReference type="AlphaFoldDB" id="A0A5J9SPK1"/>
<dbReference type="EMBL" id="RWGY01000529">
    <property type="protein sequence ID" value="TVU00905.1"/>
    <property type="molecule type" value="Genomic_DNA"/>
</dbReference>
<reference evidence="2 3" key="1">
    <citation type="journal article" date="2019" name="Sci. Rep.">
        <title>A high-quality genome of Eragrostis curvula grass provides insights into Poaceae evolution and supports new strategies to enhance forage quality.</title>
        <authorList>
            <person name="Carballo J."/>
            <person name="Santos B.A.C.M."/>
            <person name="Zappacosta D."/>
            <person name="Garbus I."/>
            <person name="Selva J.P."/>
            <person name="Gallo C.A."/>
            <person name="Diaz A."/>
            <person name="Albertini E."/>
            <person name="Caccamo M."/>
            <person name="Echenique V."/>
        </authorList>
    </citation>
    <scope>NUCLEOTIDE SEQUENCE [LARGE SCALE GENOMIC DNA]</scope>
    <source>
        <strain evidence="3">cv. Victoria</strain>
        <tissue evidence="2">Leaf</tissue>
    </source>
</reference>
<organism evidence="2 3">
    <name type="scientific">Eragrostis curvula</name>
    <name type="common">weeping love grass</name>
    <dbReference type="NCBI Taxonomy" id="38414"/>
    <lineage>
        <taxon>Eukaryota</taxon>
        <taxon>Viridiplantae</taxon>
        <taxon>Streptophyta</taxon>
        <taxon>Embryophyta</taxon>
        <taxon>Tracheophyta</taxon>
        <taxon>Spermatophyta</taxon>
        <taxon>Magnoliopsida</taxon>
        <taxon>Liliopsida</taxon>
        <taxon>Poales</taxon>
        <taxon>Poaceae</taxon>
        <taxon>PACMAD clade</taxon>
        <taxon>Chloridoideae</taxon>
        <taxon>Eragrostideae</taxon>
        <taxon>Eragrostidinae</taxon>
        <taxon>Eragrostis</taxon>
    </lineage>
</organism>